<comment type="subcellular location">
    <subcellularLocation>
        <location evidence="1">Membrane</location>
        <topology evidence="1">Multi-pass membrane protein</topology>
    </subcellularLocation>
</comment>
<keyword evidence="4 6" id="KW-1133">Transmembrane helix</keyword>
<sequence length="387" mass="41039">MALTAARSGSTYLQRERALKPDVILVLSFLLLAAISIVMVYTASAPRARSLGEPESAEAIKQAVFAVVGVVAFIVASVIEPRTIRLSAPSVYLASLVTLVVVQFTRVHDGAQRWIDLGPVQFQPSEAAKLAVILALAALLASETGKVLSPTRIAQALALVAVPAVLIFMQPDLGTMLVFGFFTVVMLFVAGTTGRQLGFLMFAAVGGVVVMVQTNLLQAYQVRRLTAFLDEAGSSLDAVYNQQQSEIAIGAGGLFGTGLLNGAQTNLNFVPVQASDFIFTAIGEQLGFIGASLILALYALIIWRILMIALVARSQFSQLVAVGFAAMLMFHVFVNVGMTVKVMPVTGLPLPWMSAGGTAFVVMSTGLGIVHGIWMRRSPVPGERSIL</sequence>
<feature type="transmembrane region" description="Helical" evidence="6">
    <location>
        <begin position="199"/>
        <end position="220"/>
    </location>
</feature>
<accession>A0A3B0S5X7</accession>
<feature type="transmembrane region" description="Helical" evidence="6">
    <location>
        <begin position="124"/>
        <end position="141"/>
    </location>
</feature>
<dbReference type="GO" id="GO:0032153">
    <property type="term" value="C:cell division site"/>
    <property type="evidence" value="ECO:0007669"/>
    <property type="project" value="TreeGrafter"/>
</dbReference>
<evidence type="ECO:0000313" key="7">
    <source>
        <dbReference type="EMBL" id="VAV98431.1"/>
    </source>
</evidence>
<dbReference type="PANTHER" id="PTHR30474:SF1">
    <property type="entry name" value="PEPTIDOGLYCAN GLYCOSYLTRANSFERASE MRDB"/>
    <property type="match status" value="1"/>
</dbReference>
<evidence type="ECO:0000256" key="6">
    <source>
        <dbReference type="SAM" id="Phobius"/>
    </source>
</evidence>
<evidence type="ECO:0000256" key="2">
    <source>
        <dbReference type="ARBA" id="ARBA00022692"/>
    </source>
</evidence>
<feature type="transmembrane region" description="Helical" evidence="6">
    <location>
        <begin position="286"/>
        <end position="312"/>
    </location>
</feature>
<dbReference type="GO" id="GO:0008360">
    <property type="term" value="P:regulation of cell shape"/>
    <property type="evidence" value="ECO:0007669"/>
    <property type="project" value="UniProtKB-KW"/>
</dbReference>
<feature type="transmembrane region" description="Helical" evidence="6">
    <location>
        <begin position="352"/>
        <end position="374"/>
    </location>
</feature>
<dbReference type="GO" id="GO:0051301">
    <property type="term" value="P:cell division"/>
    <property type="evidence" value="ECO:0007669"/>
    <property type="project" value="InterPro"/>
</dbReference>
<keyword evidence="2 6" id="KW-0812">Transmembrane</keyword>
<dbReference type="AlphaFoldDB" id="A0A3B0S5X7"/>
<dbReference type="EMBL" id="UOEK01000141">
    <property type="protein sequence ID" value="VAV98431.1"/>
    <property type="molecule type" value="Genomic_DNA"/>
</dbReference>
<evidence type="ECO:0000256" key="3">
    <source>
        <dbReference type="ARBA" id="ARBA00022960"/>
    </source>
</evidence>
<keyword evidence="5 6" id="KW-0472">Membrane</keyword>
<dbReference type="GO" id="GO:0015648">
    <property type="term" value="F:lipid-linked peptidoglycan transporter activity"/>
    <property type="evidence" value="ECO:0007669"/>
    <property type="project" value="TreeGrafter"/>
</dbReference>
<evidence type="ECO:0000256" key="1">
    <source>
        <dbReference type="ARBA" id="ARBA00004141"/>
    </source>
</evidence>
<protein>
    <submittedName>
        <fullName evidence="7">Rod shape-determining protein RodA</fullName>
    </submittedName>
</protein>
<feature type="transmembrane region" description="Helical" evidence="6">
    <location>
        <begin position="86"/>
        <end position="104"/>
    </location>
</feature>
<feature type="transmembrane region" description="Helical" evidence="6">
    <location>
        <begin position="153"/>
        <end position="169"/>
    </location>
</feature>
<organism evidence="7">
    <name type="scientific">hydrothermal vent metagenome</name>
    <dbReference type="NCBI Taxonomy" id="652676"/>
    <lineage>
        <taxon>unclassified sequences</taxon>
        <taxon>metagenomes</taxon>
        <taxon>ecological metagenomes</taxon>
    </lineage>
</organism>
<feature type="transmembrane region" description="Helical" evidence="6">
    <location>
        <begin position="23"/>
        <end position="43"/>
    </location>
</feature>
<dbReference type="InterPro" id="IPR011923">
    <property type="entry name" value="RodA/MrdB"/>
</dbReference>
<proteinExistence type="predicted"/>
<evidence type="ECO:0000256" key="4">
    <source>
        <dbReference type="ARBA" id="ARBA00022989"/>
    </source>
</evidence>
<dbReference type="PANTHER" id="PTHR30474">
    <property type="entry name" value="CELL CYCLE PROTEIN"/>
    <property type="match status" value="1"/>
</dbReference>
<feature type="transmembrane region" description="Helical" evidence="6">
    <location>
        <begin position="175"/>
        <end position="192"/>
    </location>
</feature>
<name>A0A3B0S5X7_9ZZZZ</name>
<dbReference type="NCBIfam" id="TIGR02210">
    <property type="entry name" value="rodA_shape"/>
    <property type="match status" value="1"/>
</dbReference>
<dbReference type="Pfam" id="PF01098">
    <property type="entry name" value="FTSW_RODA_SPOVE"/>
    <property type="match status" value="1"/>
</dbReference>
<evidence type="ECO:0000256" key="5">
    <source>
        <dbReference type="ARBA" id="ARBA00023136"/>
    </source>
</evidence>
<feature type="transmembrane region" description="Helical" evidence="6">
    <location>
        <begin position="319"/>
        <end position="340"/>
    </location>
</feature>
<dbReference type="InterPro" id="IPR001182">
    <property type="entry name" value="FtsW/RodA"/>
</dbReference>
<feature type="transmembrane region" description="Helical" evidence="6">
    <location>
        <begin position="63"/>
        <end position="79"/>
    </location>
</feature>
<gene>
    <name evidence="7" type="ORF">MNBD_ACTINO02-47</name>
</gene>
<keyword evidence="3" id="KW-0133">Cell shape</keyword>
<dbReference type="GO" id="GO:0005886">
    <property type="term" value="C:plasma membrane"/>
    <property type="evidence" value="ECO:0007669"/>
    <property type="project" value="TreeGrafter"/>
</dbReference>
<reference evidence="7" key="1">
    <citation type="submission" date="2018-06" db="EMBL/GenBank/DDBJ databases">
        <authorList>
            <person name="Zhirakovskaya E."/>
        </authorList>
    </citation>
    <scope>NUCLEOTIDE SEQUENCE</scope>
</reference>